<keyword evidence="1" id="KW-0812">Transmembrane</keyword>
<dbReference type="Proteomes" id="UP000597761">
    <property type="component" value="Unassembled WGS sequence"/>
</dbReference>
<feature type="transmembrane region" description="Helical" evidence="1">
    <location>
        <begin position="117"/>
        <end position="136"/>
    </location>
</feature>
<feature type="transmembrane region" description="Helical" evidence="1">
    <location>
        <begin position="66"/>
        <end position="96"/>
    </location>
</feature>
<accession>A0ABQ1P544</accession>
<dbReference type="EMBL" id="BMJI01000008">
    <property type="protein sequence ID" value="GGC90480.1"/>
    <property type="molecule type" value="Genomic_DNA"/>
</dbReference>
<keyword evidence="1" id="KW-0472">Membrane</keyword>
<evidence type="ECO:0008006" key="4">
    <source>
        <dbReference type="Google" id="ProtNLM"/>
    </source>
</evidence>
<comment type="caution">
    <text evidence="2">The sequence shown here is derived from an EMBL/GenBank/DDBJ whole genome shotgun (WGS) entry which is preliminary data.</text>
</comment>
<gene>
    <name evidence="2" type="ORF">GCM10011512_16820</name>
</gene>
<proteinExistence type="predicted"/>
<keyword evidence="1" id="KW-1133">Transmembrane helix</keyword>
<evidence type="ECO:0000256" key="1">
    <source>
        <dbReference type="SAM" id="Phobius"/>
    </source>
</evidence>
<evidence type="ECO:0000313" key="2">
    <source>
        <dbReference type="EMBL" id="GGC90480.1"/>
    </source>
</evidence>
<dbReference type="RefSeq" id="WP_188667896.1">
    <property type="nucleotide sequence ID" value="NZ_BMJI01000008.1"/>
</dbReference>
<keyword evidence="3" id="KW-1185">Reference proteome</keyword>
<name>A0ABQ1P544_9MICC</name>
<evidence type="ECO:0000313" key="3">
    <source>
        <dbReference type="Proteomes" id="UP000597761"/>
    </source>
</evidence>
<organism evidence="2 3">
    <name type="scientific">Tersicoccus solisilvae</name>
    <dbReference type="NCBI Taxonomy" id="1882339"/>
    <lineage>
        <taxon>Bacteria</taxon>
        <taxon>Bacillati</taxon>
        <taxon>Actinomycetota</taxon>
        <taxon>Actinomycetes</taxon>
        <taxon>Micrococcales</taxon>
        <taxon>Micrococcaceae</taxon>
        <taxon>Tersicoccus</taxon>
    </lineage>
</organism>
<protein>
    <recommendedName>
        <fullName evidence="4">Amino acid permease</fullName>
    </recommendedName>
</protein>
<reference evidence="3" key="1">
    <citation type="journal article" date="2019" name="Int. J. Syst. Evol. Microbiol.">
        <title>The Global Catalogue of Microorganisms (GCM) 10K type strain sequencing project: providing services to taxonomists for standard genome sequencing and annotation.</title>
        <authorList>
            <consortium name="The Broad Institute Genomics Platform"/>
            <consortium name="The Broad Institute Genome Sequencing Center for Infectious Disease"/>
            <person name="Wu L."/>
            <person name="Ma J."/>
        </authorList>
    </citation>
    <scope>NUCLEOTIDE SEQUENCE [LARGE SCALE GENOMIC DNA]</scope>
    <source>
        <strain evidence="3">CGMCC 1.15480</strain>
    </source>
</reference>
<feature type="transmembrane region" description="Helical" evidence="1">
    <location>
        <begin position="142"/>
        <end position="159"/>
    </location>
</feature>
<feature type="transmembrane region" description="Helical" evidence="1">
    <location>
        <begin position="27"/>
        <end position="46"/>
    </location>
</feature>
<sequence>MSASALPSLHAVPAGRDSSRLPARGRLVRAVVALVPWLATLAYAAVSLPLLERTIATGGTAAARDLPAVALTAATVTTVLIVWFGVGISQLIAVHLDRGFRRAATAHRPGVVGHGPALLAVSGALVVAMAGNLISAGAGTPLPAKIGVGLALAAAYLLLTRRGGRGTTAWRIPSAALVLAVGLFA</sequence>